<keyword evidence="1" id="KW-1133">Transmembrane helix</keyword>
<sequence>MRGTAIAVGSALLLALAGMLVARQMGVTDITLVALLVGMPFAALPAALAVVLFALAKSRIGVALAVVFTVVLTAVQIPGFIAERHTASGAEFTVLTINAAHGDADAAAIVDEVRSSDADFLAVQELTPSEETDLTAAGIEDVLPYSFTAALPVADGTGLWSRTPLTDGETLPDFGFVPVRANTVVDGVELTFVSFHAMSPATPRHTVQWAEDLAHMRRLMDSYSGTVLVAGDFNATGDHRQFRRLTEDGFIDAADASGAGLFRTFPSSGPLARLDHVVASDDVDAIEVNPVSIPNSDHLGVVAHLRLPAA</sequence>
<dbReference type="InterPro" id="IPR005135">
    <property type="entry name" value="Endo/exonuclease/phosphatase"/>
</dbReference>
<feature type="transmembrane region" description="Helical" evidence="1">
    <location>
        <begin position="32"/>
        <end position="55"/>
    </location>
</feature>
<gene>
    <name evidence="3" type="ORF">WDS16_26005</name>
</gene>
<dbReference type="InterPro" id="IPR036691">
    <property type="entry name" value="Endo/exonu/phosph_ase_sf"/>
</dbReference>
<keyword evidence="4" id="KW-1185">Reference proteome</keyword>
<evidence type="ECO:0000313" key="4">
    <source>
        <dbReference type="Proteomes" id="UP001432000"/>
    </source>
</evidence>
<evidence type="ECO:0000256" key="1">
    <source>
        <dbReference type="SAM" id="Phobius"/>
    </source>
</evidence>
<keyword evidence="3" id="KW-0255">Endonuclease</keyword>
<keyword evidence="1" id="KW-0812">Transmembrane</keyword>
<name>A0ABZ2PKS4_9NOCA</name>
<feature type="transmembrane region" description="Helical" evidence="1">
    <location>
        <begin position="62"/>
        <end position="81"/>
    </location>
</feature>
<proteinExistence type="predicted"/>
<accession>A0ABZ2PKS4</accession>
<dbReference type="EMBL" id="CP147846">
    <property type="protein sequence ID" value="WXG68602.1"/>
    <property type="molecule type" value="Genomic_DNA"/>
</dbReference>
<evidence type="ECO:0000259" key="2">
    <source>
        <dbReference type="Pfam" id="PF03372"/>
    </source>
</evidence>
<organism evidence="3 4">
    <name type="scientific">Rhodococcus sovatensis</name>
    <dbReference type="NCBI Taxonomy" id="1805840"/>
    <lineage>
        <taxon>Bacteria</taxon>
        <taxon>Bacillati</taxon>
        <taxon>Actinomycetota</taxon>
        <taxon>Actinomycetes</taxon>
        <taxon>Mycobacteriales</taxon>
        <taxon>Nocardiaceae</taxon>
        <taxon>Rhodococcus</taxon>
    </lineage>
</organism>
<keyword evidence="3" id="KW-0540">Nuclease</keyword>
<dbReference type="Proteomes" id="UP001432000">
    <property type="component" value="Chromosome"/>
</dbReference>
<dbReference type="Gene3D" id="3.60.10.10">
    <property type="entry name" value="Endonuclease/exonuclease/phosphatase"/>
    <property type="match status" value="1"/>
</dbReference>
<evidence type="ECO:0000313" key="3">
    <source>
        <dbReference type="EMBL" id="WXG68602.1"/>
    </source>
</evidence>
<keyword evidence="3" id="KW-0378">Hydrolase</keyword>
<feature type="domain" description="Endonuclease/exonuclease/phosphatase" evidence="2">
    <location>
        <begin position="95"/>
        <end position="298"/>
    </location>
</feature>
<keyword evidence="1" id="KW-0472">Membrane</keyword>
<dbReference type="SUPFAM" id="SSF56219">
    <property type="entry name" value="DNase I-like"/>
    <property type="match status" value="1"/>
</dbReference>
<dbReference type="GO" id="GO:0004519">
    <property type="term" value="F:endonuclease activity"/>
    <property type="evidence" value="ECO:0007669"/>
    <property type="project" value="UniProtKB-KW"/>
</dbReference>
<reference evidence="3 4" key="1">
    <citation type="submission" date="2024-03" db="EMBL/GenBank/DDBJ databases">
        <title>Natural products discovery in diverse microorganisms through a two-stage MS feature dereplication strategy.</title>
        <authorList>
            <person name="Zhang R."/>
        </authorList>
    </citation>
    <scope>NUCLEOTIDE SEQUENCE [LARGE SCALE GENOMIC DNA]</scope>
    <source>
        <strain evidence="3 4">18930</strain>
    </source>
</reference>
<dbReference type="RefSeq" id="WP_338888909.1">
    <property type="nucleotide sequence ID" value="NZ_CP147846.1"/>
</dbReference>
<dbReference type="Pfam" id="PF03372">
    <property type="entry name" value="Exo_endo_phos"/>
    <property type="match status" value="1"/>
</dbReference>
<protein>
    <submittedName>
        <fullName evidence="3">Endonuclease/exonuclease/phosphatase family protein</fullName>
    </submittedName>
</protein>